<proteinExistence type="predicted"/>
<reference evidence="2 3" key="2">
    <citation type="journal article" date="2017" name="Sci. Rep.">
        <title>A mobile pathogenicity chromosome in Fusarium oxysporum for infection of multiple cucurbit species.</title>
        <authorList>
            <person name="van Dam P."/>
            <person name="Fokkens L."/>
            <person name="Ayukawa Y."/>
            <person name="van der Gragt M."/>
            <person name="Ter Horst A."/>
            <person name="Brankovics B."/>
            <person name="Houterman P.M."/>
            <person name="Arie T."/>
            <person name="Rep M."/>
        </authorList>
    </citation>
    <scope>NUCLEOTIDE SEQUENCE [LARGE SCALE GENOMIC DNA]</scope>
    <source>
        <strain evidence="2 3">Forc016</strain>
    </source>
</reference>
<sequence>MSPYSPAGPHQASHDTEKQCASGINNSRLAQRGAKDREAQRAVRTGLGRRMEQLERDVEPLKNRQNTAPPVNELYLRIRLLEEDLVSLLVDMKSLIASLLCSPEENEDIYGEYSSIANYRLVFYDSPGTAISGASISRKRRTATSSPSLSKEREECKESTPTGISFQQELMV</sequence>
<comment type="caution">
    <text evidence="2">The sequence shown here is derived from an EMBL/GenBank/DDBJ whole genome shotgun (WGS) entry which is preliminary data.</text>
</comment>
<evidence type="ECO:0000313" key="3">
    <source>
        <dbReference type="Proteomes" id="UP000219602"/>
    </source>
</evidence>
<feature type="region of interest" description="Disordered" evidence="1">
    <location>
        <begin position="135"/>
        <end position="165"/>
    </location>
</feature>
<gene>
    <name evidence="2" type="ORF">AU210_015957</name>
</gene>
<reference evidence="2 3" key="1">
    <citation type="journal article" date="2016" name="Environ. Microbiol.">
        <title>Effector profiles distinguish formae speciales of Fusarium oxysporum.</title>
        <authorList>
            <person name="van Dam P."/>
            <person name="Fokkens L."/>
            <person name="Schmidt S.M."/>
            <person name="Linmans J.H."/>
            <person name="Kistler H.C."/>
            <person name="Ma L.J."/>
            <person name="Rep M."/>
        </authorList>
    </citation>
    <scope>NUCLEOTIDE SEQUENCE [LARGE SCALE GENOMIC DNA]</scope>
    <source>
        <strain evidence="2 3">Forc016</strain>
    </source>
</reference>
<organism evidence="2 3">
    <name type="scientific">Fusarium oxysporum f. sp. radicis-cucumerinum</name>
    <dbReference type="NCBI Taxonomy" id="327505"/>
    <lineage>
        <taxon>Eukaryota</taxon>
        <taxon>Fungi</taxon>
        <taxon>Dikarya</taxon>
        <taxon>Ascomycota</taxon>
        <taxon>Pezizomycotina</taxon>
        <taxon>Sordariomycetes</taxon>
        <taxon>Hypocreomycetidae</taxon>
        <taxon>Hypocreales</taxon>
        <taxon>Nectriaceae</taxon>
        <taxon>Fusarium</taxon>
        <taxon>Fusarium oxysporum species complex</taxon>
    </lineage>
</organism>
<name>A0A2H3G2V3_FUSOX</name>
<evidence type="ECO:0000313" key="2">
    <source>
        <dbReference type="EMBL" id="PCD22158.1"/>
    </source>
</evidence>
<evidence type="ECO:0008006" key="4">
    <source>
        <dbReference type="Google" id="ProtNLM"/>
    </source>
</evidence>
<evidence type="ECO:0000256" key="1">
    <source>
        <dbReference type="SAM" id="MobiDB-lite"/>
    </source>
</evidence>
<feature type="region of interest" description="Disordered" evidence="1">
    <location>
        <begin position="1"/>
        <end position="51"/>
    </location>
</feature>
<dbReference type="EMBL" id="MABQ02000012">
    <property type="protein sequence ID" value="PCD22158.1"/>
    <property type="molecule type" value="Genomic_DNA"/>
</dbReference>
<protein>
    <recommendedName>
        <fullName evidence="4">BZIP domain-containing protein</fullName>
    </recommendedName>
</protein>
<accession>A0A2H3G2V3</accession>
<dbReference type="AlphaFoldDB" id="A0A2H3G2V3"/>
<dbReference type="Proteomes" id="UP000219602">
    <property type="component" value="Chromosome RC"/>
</dbReference>